<dbReference type="Proteomes" id="UP001301728">
    <property type="component" value="Unassembled WGS sequence"/>
</dbReference>
<dbReference type="InterPro" id="IPR045450">
    <property type="entry name" value="VMAP_C"/>
</dbReference>
<dbReference type="InterPro" id="IPR045440">
    <property type="entry name" value="VMAP-M1"/>
</dbReference>
<name>A0ABU5TZU5_9CYAN</name>
<gene>
    <name evidence="3" type="ORF">VB854_16065</name>
</gene>
<organism evidence="3 4">
    <name type="scientific">Limnoraphis robusta CCNP1315</name>
    <dbReference type="NCBI Taxonomy" id="3110306"/>
    <lineage>
        <taxon>Bacteria</taxon>
        <taxon>Bacillati</taxon>
        <taxon>Cyanobacteriota</taxon>
        <taxon>Cyanophyceae</taxon>
        <taxon>Oscillatoriophycideae</taxon>
        <taxon>Oscillatoriales</taxon>
        <taxon>Sirenicapillariaceae</taxon>
        <taxon>Limnoraphis</taxon>
    </lineage>
</organism>
<feature type="domain" description="vWA-MoxR associated protein middle region 1" evidence="1">
    <location>
        <begin position="281"/>
        <end position="360"/>
    </location>
</feature>
<evidence type="ECO:0000259" key="1">
    <source>
        <dbReference type="Pfam" id="PF19963"/>
    </source>
</evidence>
<dbReference type="RefSeq" id="WP_323274303.1">
    <property type="nucleotide sequence ID" value="NZ_JAYGHT010000081.1"/>
</dbReference>
<reference evidence="3 4" key="1">
    <citation type="submission" date="2023-12" db="EMBL/GenBank/DDBJ databases">
        <title>Baltic Sea Cyanobacteria.</title>
        <authorList>
            <person name="Delbaje E."/>
            <person name="Fewer D.P."/>
            <person name="Shishido T.K."/>
        </authorList>
    </citation>
    <scope>NUCLEOTIDE SEQUENCE [LARGE SCALE GENOMIC DNA]</scope>
    <source>
        <strain evidence="3 4">CCNP 1315</strain>
    </source>
</reference>
<evidence type="ECO:0000259" key="2">
    <source>
        <dbReference type="Pfam" id="PF20028"/>
    </source>
</evidence>
<evidence type="ECO:0000313" key="4">
    <source>
        <dbReference type="Proteomes" id="UP001301728"/>
    </source>
</evidence>
<keyword evidence="4" id="KW-1185">Reference proteome</keyword>
<dbReference type="Pfam" id="PF20028">
    <property type="entry name" value="VMAP-C"/>
    <property type="match status" value="1"/>
</dbReference>
<protein>
    <recommendedName>
        <fullName evidence="5">CHAT domain-containing protein</fullName>
    </recommendedName>
</protein>
<accession>A0ABU5TZU5</accession>
<comment type="caution">
    <text evidence="3">The sequence shown here is derived from an EMBL/GenBank/DDBJ whole genome shotgun (WGS) entry which is preliminary data.</text>
</comment>
<evidence type="ECO:0008006" key="5">
    <source>
        <dbReference type="Google" id="ProtNLM"/>
    </source>
</evidence>
<evidence type="ECO:0000313" key="3">
    <source>
        <dbReference type="EMBL" id="MEA5520464.1"/>
    </source>
</evidence>
<proteinExistence type="predicted"/>
<sequence length="650" mass="75095">MKRRILLFEANPQGTQNLKLNSEIKTIREVLESASKRDDFDFKERLATTYEDLQKYLLRENPHILHFCGHGNGEQGLCLLDERGHPFLLQTEVLVNLVKILVEQNQTLECVLLNACHSDIQAKALSQYVNYAVGMCGLIPDDVAITFSHSFYTSLGEGSPIEYAYKHGINAIRGKHSSQFGLIDEYIDMGRGSANQANPSEIHPSHSKYIACLYVNSNSSITNALSIPSTPKLLSVTSEDQLIELLKKVKIKILISTATNVLQEAIDHHLEIHGYQEGEQSKLINILLDTPPHQDQNLPRIIEFVRQLSLDDRIELSIRQELESWLQTEAENLKIKLPSLSESKPSNLSNQVTQSYLMVTLENHPSKNNQFLMNAWLLPDETSPKDLIPLDLDDNKEQKGVECTLNEAPQKLDKFIRLSCSHLNSDDNLYDLVIELFLPWEYLGEQVYRWKIKDDTFGDQVVLSSKYIMVVRSYDRFYDPQLKNELKKKWKDWKDFFTVQRTEKEIVQKFEHLDCINIYTNNDGKKLKLKLEQEKKLGLKVMSLSRSKNAHKELFKVILRSGIPFAIWAGCESLPEQRQKWEEEFNKLLSYNLMMNLNNLFQQIKIQQWEDAYSNEYPKEHLGSYLCFLCDNPERMPRSLGNDQLRPTGQ</sequence>
<dbReference type="Pfam" id="PF19963">
    <property type="entry name" value="VMAP-M1"/>
    <property type="match status" value="1"/>
</dbReference>
<dbReference type="EMBL" id="JAYGHT010000081">
    <property type="protein sequence ID" value="MEA5520464.1"/>
    <property type="molecule type" value="Genomic_DNA"/>
</dbReference>
<feature type="domain" description="vWA-MoxR associated protein C-terminal" evidence="2">
    <location>
        <begin position="370"/>
        <end position="633"/>
    </location>
</feature>